<dbReference type="Proteomes" id="UP001279681">
    <property type="component" value="Unassembled WGS sequence"/>
</dbReference>
<gene>
    <name evidence="6" type="ORF">RFV38_02265</name>
</gene>
<dbReference type="SUPFAM" id="SSF53697">
    <property type="entry name" value="SIS domain"/>
    <property type="match status" value="1"/>
</dbReference>
<dbReference type="InterPro" id="IPR047640">
    <property type="entry name" value="RpiR-like"/>
</dbReference>
<proteinExistence type="predicted"/>
<name>A0ABU4W712_9FUSO</name>
<keyword evidence="1" id="KW-0805">Transcription regulation</keyword>
<dbReference type="SUPFAM" id="SSF46689">
    <property type="entry name" value="Homeodomain-like"/>
    <property type="match status" value="1"/>
</dbReference>
<evidence type="ECO:0000256" key="2">
    <source>
        <dbReference type="ARBA" id="ARBA00023125"/>
    </source>
</evidence>
<dbReference type="InterPro" id="IPR001347">
    <property type="entry name" value="SIS_dom"/>
</dbReference>
<dbReference type="PROSITE" id="PS51071">
    <property type="entry name" value="HTH_RPIR"/>
    <property type="match status" value="1"/>
</dbReference>
<evidence type="ECO:0000313" key="6">
    <source>
        <dbReference type="EMBL" id="MDX8335327.1"/>
    </source>
</evidence>
<feature type="domain" description="HTH rpiR-type" evidence="4">
    <location>
        <begin position="1"/>
        <end position="77"/>
    </location>
</feature>
<dbReference type="InterPro" id="IPR036388">
    <property type="entry name" value="WH-like_DNA-bd_sf"/>
</dbReference>
<comment type="caution">
    <text evidence="6">The sequence shown here is derived from an EMBL/GenBank/DDBJ whole genome shotgun (WGS) entry which is preliminary data.</text>
</comment>
<evidence type="ECO:0000259" key="4">
    <source>
        <dbReference type="PROSITE" id="PS51071"/>
    </source>
</evidence>
<evidence type="ECO:0000313" key="7">
    <source>
        <dbReference type="Proteomes" id="UP001279681"/>
    </source>
</evidence>
<accession>A0ABU4W712</accession>
<dbReference type="Gene3D" id="1.10.10.10">
    <property type="entry name" value="Winged helix-like DNA-binding domain superfamily/Winged helix DNA-binding domain"/>
    <property type="match status" value="1"/>
</dbReference>
<evidence type="ECO:0000256" key="3">
    <source>
        <dbReference type="ARBA" id="ARBA00023163"/>
    </source>
</evidence>
<dbReference type="Pfam" id="PF01380">
    <property type="entry name" value="SIS"/>
    <property type="match status" value="1"/>
</dbReference>
<dbReference type="InterPro" id="IPR009057">
    <property type="entry name" value="Homeodomain-like_sf"/>
</dbReference>
<feature type="domain" description="SIS" evidence="5">
    <location>
        <begin position="111"/>
        <end position="251"/>
    </location>
</feature>
<dbReference type="Pfam" id="PF01418">
    <property type="entry name" value="HTH_6"/>
    <property type="match status" value="1"/>
</dbReference>
<reference evidence="7" key="1">
    <citation type="submission" date="2023-07" db="EMBL/GenBank/DDBJ databases">
        <authorList>
            <person name="Colorado M.A."/>
            <person name="Villamil L.M."/>
            <person name="Melo J.F."/>
            <person name="Rodriguez J.A."/>
            <person name="Ruiz R.Y."/>
        </authorList>
    </citation>
    <scope>NUCLEOTIDE SEQUENCE [LARGE SCALE GENOMIC DNA]</scope>
    <source>
        <strain evidence="7">C33</strain>
    </source>
</reference>
<keyword evidence="3" id="KW-0804">Transcription</keyword>
<dbReference type="InterPro" id="IPR035472">
    <property type="entry name" value="RpiR-like_SIS"/>
</dbReference>
<dbReference type="EMBL" id="JAVIKH010000002">
    <property type="protein sequence ID" value="MDX8335327.1"/>
    <property type="molecule type" value="Genomic_DNA"/>
</dbReference>
<dbReference type="PANTHER" id="PTHR30514">
    <property type="entry name" value="GLUCOKINASE"/>
    <property type="match status" value="1"/>
</dbReference>
<dbReference type="PANTHER" id="PTHR30514:SF21">
    <property type="entry name" value="RPIR-FAMILY TRANSCRIPTIONAL REGULATOR"/>
    <property type="match status" value="1"/>
</dbReference>
<keyword evidence="2" id="KW-0238">DNA-binding</keyword>
<sequence>MDIVYQIKQKYSTFSQKEKDIANYILEHKKNIENISITNLSKATGASTSTITRFSKKINCESFVQMKIKLNTHSINTTHKEDELFSAVYNYYTEVIEKTNTLINKKLILKIVYEIKRAKKIYIYGVGSSGLTAQEFMHRLLRMGFNVSCITDSHMMIINSSILSKDDLVIGISISGETKEIVDSLRVSQKNNAYTIGVTSFSNSSLSKYSNDLILICASDFIHKQDFINTQFSTMYLFDLISTILLTDEELKYKMQLTIKAILK</sequence>
<evidence type="ECO:0000259" key="5">
    <source>
        <dbReference type="PROSITE" id="PS51464"/>
    </source>
</evidence>
<keyword evidence="7" id="KW-1185">Reference proteome</keyword>
<protein>
    <submittedName>
        <fullName evidence="6">MurR/RpiR family transcriptional regulator</fullName>
    </submittedName>
</protein>
<dbReference type="RefSeq" id="WP_320312736.1">
    <property type="nucleotide sequence ID" value="NZ_JAVIKH010000002.1"/>
</dbReference>
<dbReference type="InterPro" id="IPR000281">
    <property type="entry name" value="HTH_RpiR"/>
</dbReference>
<evidence type="ECO:0000256" key="1">
    <source>
        <dbReference type="ARBA" id="ARBA00023015"/>
    </source>
</evidence>
<dbReference type="PROSITE" id="PS51464">
    <property type="entry name" value="SIS"/>
    <property type="match status" value="1"/>
</dbReference>
<dbReference type="CDD" id="cd05013">
    <property type="entry name" value="SIS_RpiR"/>
    <property type="match status" value="1"/>
</dbReference>
<organism evidence="6 7">
    <name type="scientific">Candidatus Cetobacterium colombiensis</name>
    <dbReference type="NCBI Taxonomy" id="3073100"/>
    <lineage>
        <taxon>Bacteria</taxon>
        <taxon>Fusobacteriati</taxon>
        <taxon>Fusobacteriota</taxon>
        <taxon>Fusobacteriia</taxon>
        <taxon>Fusobacteriales</taxon>
        <taxon>Fusobacteriaceae</taxon>
        <taxon>Cetobacterium</taxon>
    </lineage>
</organism>
<dbReference type="InterPro" id="IPR046348">
    <property type="entry name" value="SIS_dom_sf"/>
</dbReference>
<dbReference type="Gene3D" id="3.40.50.10490">
    <property type="entry name" value="Glucose-6-phosphate isomerase like protein, domain 1"/>
    <property type="match status" value="1"/>
</dbReference>